<reference evidence="2" key="1">
    <citation type="submission" date="2014-03" db="EMBL/GenBank/DDBJ databases">
        <title>The Genome Sequence of Puccinia striiformis f. sp. tritici PST-78.</title>
        <authorList>
            <consortium name="The Broad Institute Genome Sequencing Platform"/>
            <person name="Cuomo C."/>
            <person name="Hulbert S."/>
            <person name="Chen X."/>
            <person name="Walker B."/>
            <person name="Young S.K."/>
            <person name="Zeng Q."/>
            <person name="Gargeya S."/>
            <person name="Fitzgerald M."/>
            <person name="Haas B."/>
            <person name="Abouelleil A."/>
            <person name="Alvarado L."/>
            <person name="Arachchi H.M."/>
            <person name="Berlin A.M."/>
            <person name="Chapman S.B."/>
            <person name="Goldberg J."/>
            <person name="Griggs A."/>
            <person name="Gujja S."/>
            <person name="Hansen M."/>
            <person name="Howarth C."/>
            <person name="Imamovic A."/>
            <person name="Larimer J."/>
            <person name="McCowan C."/>
            <person name="Montmayeur A."/>
            <person name="Murphy C."/>
            <person name="Neiman D."/>
            <person name="Pearson M."/>
            <person name="Priest M."/>
            <person name="Roberts A."/>
            <person name="Saif S."/>
            <person name="Shea T."/>
            <person name="Sisk P."/>
            <person name="Sykes S."/>
            <person name="Wortman J."/>
            <person name="Nusbaum C."/>
            <person name="Birren B."/>
        </authorList>
    </citation>
    <scope>NUCLEOTIDE SEQUENCE [LARGE SCALE GENOMIC DNA]</scope>
    <source>
        <strain evidence="2">race PST-78</strain>
    </source>
</reference>
<accession>A0A0L0UV46</accession>
<evidence type="ECO:0000313" key="2">
    <source>
        <dbReference type="Proteomes" id="UP000054564"/>
    </source>
</evidence>
<comment type="caution">
    <text evidence="1">The sequence shown here is derived from an EMBL/GenBank/DDBJ whole genome shotgun (WGS) entry which is preliminary data.</text>
</comment>
<dbReference type="OrthoDB" id="2505422at2759"/>
<protein>
    <submittedName>
        <fullName evidence="1">Uncharacterized protein</fullName>
    </submittedName>
</protein>
<evidence type="ECO:0000313" key="1">
    <source>
        <dbReference type="EMBL" id="KNE90890.1"/>
    </source>
</evidence>
<organism evidence="1 2">
    <name type="scientific">Puccinia striiformis f. sp. tritici PST-78</name>
    <dbReference type="NCBI Taxonomy" id="1165861"/>
    <lineage>
        <taxon>Eukaryota</taxon>
        <taxon>Fungi</taxon>
        <taxon>Dikarya</taxon>
        <taxon>Basidiomycota</taxon>
        <taxon>Pucciniomycotina</taxon>
        <taxon>Pucciniomycetes</taxon>
        <taxon>Pucciniales</taxon>
        <taxon>Pucciniaceae</taxon>
        <taxon>Puccinia</taxon>
    </lineage>
</organism>
<dbReference type="AlphaFoldDB" id="A0A0L0UV46"/>
<gene>
    <name evidence="1" type="ORF">PSTG_15680</name>
</gene>
<proteinExistence type="predicted"/>
<dbReference type="Proteomes" id="UP000054564">
    <property type="component" value="Unassembled WGS sequence"/>
</dbReference>
<sequence>MSHLRCQPTSVRALEDRHDLRTYHMDAAGVPCGGSRVGAIANASFTDHKSRDGIKYRSPHEVLQHAMFSNSSYLMAFLVATLSLGVQAATVKPSLSARQAAMASSSSSFSETSSFESSWQSLSQSFAQTQSVCQQQASFSIVYESVQTLYQSYQTAFNQYQSCSMCNTALAQSGFQTQFQQSVTQMYSSYQSIMTTSQQFYGSQYQSQLLPIFQQMSSFGSFTQTIATSLSVDLKAILDGIGLRVDLFANIGLDLSGILGGSSGGGLLSGVLGGGRNRGGLLAGLLR</sequence>
<dbReference type="EMBL" id="AJIL01000230">
    <property type="protein sequence ID" value="KNE90890.1"/>
    <property type="molecule type" value="Genomic_DNA"/>
</dbReference>
<keyword evidence="2" id="KW-1185">Reference proteome</keyword>
<name>A0A0L0UV46_9BASI</name>